<accession>A0A9J6FWI5</accession>
<dbReference type="EMBL" id="JABSTR010000004">
    <property type="protein sequence ID" value="KAH9367469.1"/>
    <property type="molecule type" value="Genomic_DNA"/>
</dbReference>
<comment type="caution">
    <text evidence="2">The sequence shown here is derived from an EMBL/GenBank/DDBJ whole genome shotgun (WGS) entry which is preliminary data.</text>
</comment>
<reference evidence="2 3" key="1">
    <citation type="journal article" date="2020" name="Cell">
        <title>Large-Scale Comparative Analyses of Tick Genomes Elucidate Their Genetic Diversity and Vector Capacities.</title>
        <authorList>
            <consortium name="Tick Genome and Microbiome Consortium (TIGMIC)"/>
            <person name="Jia N."/>
            <person name="Wang J."/>
            <person name="Shi W."/>
            <person name="Du L."/>
            <person name="Sun Y."/>
            <person name="Zhan W."/>
            <person name="Jiang J.F."/>
            <person name="Wang Q."/>
            <person name="Zhang B."/>
            <person name="Ji P."/>
            <person name="Bell-Sakyi L."/>
            <person name="Cui X.M."/>
            <person name="Yuan T.T."/>
            <person name="Jiang B.G."/>
            <person name="Yang W.F."/>
            <person name="Lam T.T."/>
            <person name="Chang Q.C."/>
            <person name="Ding S.J."/>
            <person name="Wang X.J."/>
            <person name="Zhu J.G."/>
            <person name="Ruan X.D."/>
            <person name="Zhao L."/>
            <person name="Wei J.T."/>
            <person name="Ye R.Z."/>
            <person name="Que T.C."/>
            <person name="Du C.H."/>
            <person name="Zhou Y.H."/>
            <person name="Cheng J.X."/>
            <person name="Dai P.F."/>
            <person name="Guo W.B."/>
            <person name="Han X.H."/>
            <person name="Huang E.J."/>
            <person name="Li L.F."/>
            <person name="Wei W."/>
            <person name="Gao Y.C."/>
            <person name="Liu J.Z."/>
            <person name="Shao H.Z."/>
            <person name="Wang X."/>
            <person name="Wang C.C."/>
            <person name="Yang T.C."/>
            <person name="Huo Q.B."/>
            <person name="Li W."/>
            <person name="Chen H.Y."/>
            <person name="Chen S.E."/>
            <person name="Zhou L.G."/>
            <person name="Ni X.B."/>
            <person name="Tian J.H."/>
            <person name="Sheng Y."/>
            <person name="Liu T."/>
            <person name="Pan Y.S."/>
            <person name="Xia L.Y."/>
            <person name="Li J."/>
            <person name="Zhao F."/>
            <person name="Cao W.C."/>
        </authorList>
    </citation>
    <scope>NUCLEOTIDE SEQUENCE [LARGE SCALE GENOMIC DNA]</scope>
    <source>
        <strain evidence="2">HaeL-2018</strain>
    </source>
</reference>
<name>A0A9J6FWI5_HAELO</name>
<feature type="compositionally biased region" description="Polar residues" evidence="1">
    <location>
        <begin position="121"/>
        <end position="138"/>
    </location>
</feature>
<evidence type="ECO:0000256" key="1">
    <source>
        <dbReference type="SAM" id="MobiDB-lite"/>
    </source>
</evidence>
<protein>
    <submittedName>
        <fullName evidence="2">Uncharacterized protein</fullName>
    </submittedName>
</protein>
<dbReference type="AlphaFoldDB" id="A0A9J6FWI5"/>
<sequence length="285" mass="31060">MSSPPTTSVGRRYIDYSHVKPATPEPTQMLPLLVLAKPTQSGLRPGFNSITMASPPDPNTTMNFDPNRGRAIPSPGPWHQILRGRYSHTSDTPAPYGAVHSAENLDTDEMSAPIPALPSASDATRLTPNQTMTANPSESAKRNYDCRHPPLNYDLNSPTRTAIDLHQITVPASRKGRLRNKRTPLPKNPETGSLTSGASVASRSSEPLSTIPHAAASASVDLSHLESLIRGIGERLDERLNNLDQRLHSLEETKKAKKARKKPMTRHLPPELGDTSSTLQSDHDM</sequence>
<feature type="region of interest" description="Disordered" evidence="1">
    <location>
        <begin position="172"/>
        <end position="208"/>
    </location>
</feature>
<feature type="compositionally biased region" description="Polar residues" evidence="1">
    <location>
        <begin position="190"/>
        <end position="208"/>
    </location>
</feature>
<proteinExistence type="predicted"/>
<feature type="region of interest" description="Disordered" evidence="1">
    <location>
        <begin position="118"/>
        <end position="143"/>
    </location>
</feature>
<evidence type="ECO:0000313" key="3">
    <source>
        <dbReference type="Proteomes" id="UP000821853"/>
    </source>
</evidence>
<dbReference type="Proteomes" id="UP000821853">
    <property type="component" value="Chromosome 2"/>
</dbReference>
<dbReference type="VEuPathDB" id="VectorBase:HLOH_060175"/>
<evidence type="ECO:0000313" key="2">
    <source>
        <dbReference type="EMBL" id="KAH9367469.1"/>
    </source>
</evidence>
<keyword evidence="3" id="KW-1185">Reference proteome</keyword>
<feature type="region of interest" description="Disordered" evidence="1">
    <location>
        <begin position="248"/>
        <end position="285"/>
    </location>
</feature>
<gene>
    <name evidence="2" type="ORF">HPB48_004245</name>
</gene>
<feature type="compositionally biased region" description="Basic residues" evidence="1">
    <location>
        <begin position="174"/>
        <end position="184"/>
    </location>
</feature>
<feature type="compositionally biased region" description="Polar residues" evidence="1">
    <location>
        <begin position="274"/>
        <end position="285"/>
    </location>
</feature>
<feature type="compositionally biased region" description="Basic residues" evidence="1">
    <location>
        <begin position="255"/>
        <end position="265"/>
    </location>
</feature>
<organism evidence="2 3">
    <name type="scientific">Haemaphysalis longicornis</name>
    <name type="common">Bush tick</name>
    <dbReference type="NCBI Taxonomy" id="44386"/>
    <lineage>
        <taxon>Eukaryota</taxon>
        <taxon>Metazoa</taxon>
        <taxon>Ecdysozoa</taxon>
        <taxon>Arthropoda</taxon>
        <taxon>Chelicerata</taxon>
        <taxon>Arachnida</taxon>
        <taxon>Acari</taxon>
        <taxon>Parasitiformes</taxon>
        <taxon>Ixodida</taxon>
        <taxon>Ixodoidea</taxon>
        <taxon>Ixodidae</taxon>
        <taxon>Haemaphysalinae</taxon>
        <taxon>Haemaphysalis</taxon>
    </lineage>
</organism>